<dbReference type="AlphaFoldDB" id="A0AA36C2V9"/>
<name>A0AA36C2V9_9BILA</name>
<protein>
    <submittedName>
        <fullName evidence="1">Uncharacterized protein</fullName>
    </submittedName>
</protein>
<evidence type="ECO:0000313" key="1">
    <source>
        <dbReference type="EMBL" id="CAJ0557435.1"/>
    </source>
</evidence>
<feature type="non-terminal residue" evidence="1">
    <location>
        <position position="1"/>
    </location>
</feature>
<dbReference type="Proteomes" id="UP001177023">
    <property type="component" value="Unassembled WGS sequence"/>
</dbReference>
<dbReference type="EMBL" id="CATQJA010000012">
    <property type="protein sequence ID" value="CAJ0557435.1"/>
    <property type="molecule type" value="Genomic_DNA"/>
</dbReference>
<comment type="caution">
    <text evidence="1">The sequence shown here is derived from an EMBL/GenBank/DDBJ whole genome shotgun (WGS) entry which is preliminary data.</text>
</comment>
<reference evidence="1" key="1">
    <citation type="submission" date="2023-06" db="EMBL/GenBank/DDBJ databases">
        <authorList>
            <person name="Delattre M."/>
        </authorList>
    </citation>
    <scope>NUCLEOTIDE SEQUENCE</scope>
    <source>
        <strain evidence="1">AF72</strain>
    </source>
</reference>
<feature type="non-terminal residue" evidence="1">
    <location>
        <position position="90"/>
    </location>
</feature>
<proteinExistence type="predicted"/>
<gene>
    <name evidence="1" type="ORF">MSPICULIGERA_LOCUS193</name>
</gene>
<accession>A0AA36C2V9</accession>
<organism evidence="1 2">
    <name type="scientific">Mesorhabditis spiculigera</name>
    <dbReference type="NCBI Taxonomy" id="96644"/>
    <lineage>
        <taxon>Eukaryota</taxon>
        <taxon>Metazoa</taxon>
        <taxon>Ecdysozoa</taxon>
        <taxon>Nematoda</taxon>
        <taxon>Chromadorea</taxon>
        <taxon>Rhabditida</taxon>
        <taxon>Rhabditina</taxon>
        <taxon>Rhabditomorpha</taxon>
        <taxon>Rhabditoidea</taxon>
        <taxon>Rhabditidae</taxon>
        <taxon>Mesorhabditinae</taxon>
        <taxon>Mesorhabditis</taxon>
    </lineage>
</organism>
<evidence type="ECO:0000313" key="2">
    <source>
        <dbReference type="Proteomes" id="UP001177023"/>
    </source>
</evidence>
<sequence length="90" mass="9510">ADADSSTIVPVIIAPVAPSRTTEAKCLVDLEESMSSTVRPAAARTFFDADSGRWLPMVESAPLTHVLAGLLATDEHEAAPSTIPELLPPW</sequence>
<keyword evidence="2" id="KW-1185">Reference proteome</keyword>